<organism evidence="1 2">
    <name type="scientific">Micromonospora pallida</name>
    <dbReference type="NCBI Taxonomy" id="145854"/>
    <lineage>
        <taxon>Bacteria</taxon>
        <taxon>Bacillati</taxon>
        <taxon>Actinomycetota</taxon>
        <taxon>Actinomycetes</taxon>
        <taxon>Micromonosporales</taxon>
        <taxon>Micromonosporaceae</taxon>
        <taxon>Micromonospora</taxon>
    </lineage>
</organism>
<dbReference type="RefSeq" id="WP_218106579.1">
    <property type="nucleotide sequence ID" value="NZ_FMHW01000002.1"/>
</dbReference>
<dbReference type="Pfam" id="PF12487">
    <property type="entry name" value="DUF3703"/>
    <property type="match status" value="1"/>
</dbReference>
<dbReference type="STRING" id="145854.GA0074692_1271"/>
<reference evidence="2" key="1">
    <citation type="submission" date="2016-06" db="EMBL/GenBank/DDBJ databases">
        <authorList>
            <person name="Varghese N."/>
            <person name="Submissions Spin"/>
        </authorList>
    </citation>
    <scope>NUCLEOTIDE SEQUENCE [LARGE SCALE GENOMIC DNA]</scope>
    <source>
        <strain evidence="2">DSM 43817</strain>
    </source>
</reference>
<dbReference type="InterPro" id="IPR022172">
    <property type="entry name" value="DUF3703"/>
</dbReference>
<evidence type="ECO:0000313" key="1">
    <source>
        <dbReference type="EMBL" id="SCL21854.1"/>
    </source>
</evidence>
<evidence type="ECO:0008006" key="3">
    <source>
        <dbReference type="Google" id="ProtNLM"/>
    </source>
</evidence>
<dbReference type="AlphaFoldDB" id="A0A1C6RXQ7"/>
<protein>
    <recommendedName>
        <fullName evidence="3">DUF3703 domain-containing protein</fullName>
    </recommendedName>
</protein>
<proteinExistence type="predicted"/>
<evidence type="ECO:0000313" key="2">
    <source>
        <dbReference type="Proteomes" id="UP000198959"/>
    </source>
</evidence>
<name>A0A1C6RXQ7_9ACTN</name>
<sequence>MITRTLGRRMPPTVRAALDAELATARTATEASTAWRAAERAHILSQPWPWPHTVVHAAMLRRALRERDRVEAVGQVIRLAVAGPGSALGRYPTGNTGRARVPLTQPMPIPADLAALLASASGTKAEPVS</sequence>
<gene>
    <name evidence="1" type="ORF">GA0074692_1271</name>
</gene>
<dbReference type="Proteomes" id="UP000198959">
    <property type="component" value="Unassembled WGS sequence"/>
</dbReference>
<accession>A0A1C6RXQ7</accession>
<keyword evidence="2" id="KW-1185">Reference proteome</keyword>
<dbReference type="EMBL" id="FMHW01000002">
    <property type="protein sequence ID" value="SCL21854.1"/>
    <property type="molecule type" value="Genomic_DNA"/>
</dbReference>